<keyword evidence="6" id="KW-1133">Transmembrane helix</keyword>
<evidence type="ECO:0000256" key="6">
    <source>
        <dbReference type="ARBA" id="ARBA00022989"/>
    </source>
</evidence>
<keyword evidence="7" id="KW-0472">Membrane</keyword>
<evidence type="ECO:0000256" key="3">
    <source>
        <dbReference type="ARBA" id="ARBA00022481"/>
    </source>
</evidence>
<evidence type="ECO:0000256" key="1">
    <source>
        <dbReference type="ARBA" id="ARBA00004377"/>
    </source>
</evidence>
<accession>A0A4R2PRB4</accession>
<comment type="caution">
    <text evidence="9">The sequence shown here is derived from an EMBL/GenBank/DDBJ whole genome shotgun (WGS) entry which is preliminary data.</text>
</comment>
<dbReference type="AlphaFoldDB" id="A0A4R2PRB4"/>
<keyword evidence="3" id="KW-0488">Methylation</keyword>
<dbReference type="InParanoid" id="A0A4R2PRB4"/>
<dbReference type="GO" id="GO:0015628">
    <property type="term" value="P:protein secretion by the type II secretion system"/>
    <property type="evidence" value="ECO:0007669"/>
    <property type="project" value="InterPro"/>
</dbReference>
<dbReference type="Proteomes" id="UP000295399">
    <property type="component" value="Unassembled WGS sequence"/>
</dbReference>
<organism evidence="9 10">
    <name type="scientific">Rhodothalassium salexigens DSM 2132</name>
    <dbReference type="NCBI Taxonomy" id="1188247"/>
    <lineage>
        <taxon>Bacteria</taxon>
        <taxon>Pseudomonadati</taxon>
        <taxon>Pseudomonadota</taxon>
        <taxon>Alphaproteobacteria</taxon>
        <taxon>Rhodothalassiales</taxon>
        <taxon>Rhodothalassiaceae</taxon>
        <taxon>Rhodothalassium</taxon>
    </lineage>
</organism>
<dbReference type="GO" id="GO:0015627">
    <property type="term" value="C:type II protein secretion system complex"/>
    <property type="evidence" value="ECO:0007669"/>
    <property type="project" value="InterPro"/>
</dbReference>
<evidence type="ECO:0000256" key="7">
    <source>
        <dbReference type="ARBA" id="ARBA00023136"/>
    </source>
</evidence>
<proteinExistence type="predicted"/>
<evidence type="ECO:0000256" key="4">
    <source>
        <dbReference type="ARBA" id="ARBA00022519"/>
    </source>
</evidence>
<evidence type="ECO:0000256" key="2">
    <source>
        <dbReference type="ARBA" id="ARBA00022475"/>
    </source>
</evidence>
<protein>
    <submittedName>
        <fullName evidence="9">Type II secretion system protein H (GspH)</fullName>
    </submittedName>
</protein>
<dbReference type="GO" id="GO:0005886">
    <property type="term" value="C:plasma membrane"/>
    <property type="evidence" value="ECO:0007669"/>
    <property type="project" value="UniProtKB-SubCell"/>
</dbReference>
<keyword evidence="10" id="KW-1185">Reference proteome</keyword>
<evidence type="ECO:0000256" key="5">
    <source>
        <dbReference type="ARBA" id="ARBA00022692"/>
    </source>
</evidence>
<keyword evidence="4" id="KW-0997">Cell inner membrane</keyword>
<dbReference type="EMBL" id="SLXO01000001">
    <property type="protein sequence ID" value="TCP38380.1"/>
    <property type="molecule type" value="Genomic_DNA"/>
</dbReference>
<feature type="domain" description="General secretion pathway GspH" evidence="8">
    <location>
        <begin position="30"/>
        <end position="142"/>
    </location>
</feature>
<sequence length="156" mass="16319">MVLVILGLVSGAVALTLPPGRASLADEAGMLVARLSRAGDEAVISGAALGVRVDAHGYGFWRRRQGQWLAFTGEGLFAPQAWHAGTQADLVEAGGWFALDIAADADPRATPPAIRFYPDGTATAFTLRLSRRGQDLVIEGDPAGAIRVADGREPGR</sequence>
<dbReference type="Gene3D" id="3.55.40.10">
    <property type="entry name" value="minor pseudopilin epsh domain"/>
    <property type="match status" value="1"/>
</dbReference>
<gene>
    <name evidence="9" type="ORF">EV659_101281</name>
</gene>
<evidence type="ECO:0000313" key="10">
    <source>
        <dbReference type="Proteomes" id="UP000295399"/>
    </source>
</evidence>
<dbReference type="InterPro" id="IPR022346">
    <property type="entry name" value="T2SS_GspH"/>
</dbReference>
<evidence type="ECO:0000259" key="8">
    <source>
        <dbReference type="Pfam" id="PF12019"/>
    </source>
</evidence>
<dbReference type="Pfam" id="PF12019">
    <property type="entry name" value="GspH"/>
    <property type="match status" value="1"/>
</dbReference>
<keyword evidence="5" id="KW-0812">Transmembrane</keyword>
<comment type="subcellular location">
    <subcellularLocation>
        <location evidence="1">Cell inner membrane</location>
        <topology evidence="1">Single-pass membrane protein</topology>
    </subcellularLocation>
</comment>
<name>A0A4R2PRB4_RHOSA</name>
<evidence type="ECO:0000313" key="9">
    <source>
        <dbReference type="EMBL" id="TCP38380.1"/>
    </source>
</evidence>
<reference evidence="9 10" key="1">
    <citation type="submission" date="2019-03" db="EMBL/GenBank/DDBJ databases">
        <title>Genomic Encyclopedia of Type Strains, Phase IV (KMG-IV): sequencing the most valuable type-strain genomes for metagenomic binning, comparative biology and taxonomic classification.</title>
        <authorList>
            <person name="Goeker M."/>
        </authorList>
    </citation>
    <scope>NUCLEOTIDE SEQUENCE [LARGE SCALE GENOMIC DNA]</scope>
    <source>
        <strain evidence="9 10">DSM 2132</strain>
    </source>
</reference>
<keyword evidence="2" id="KW-1003">Cell membrane</keyword>